<dbReference type="PROSITE" id="PS00086">
    <property type="entry name" value="CYTOCHROME_P450"/>
    <property type="match status" value="1"/>
</dbReference>
<evidence type="ECO:0000256" key="3">
    <source>
        <dbReference type="ARBA" id="ARBA00022723"/>
    </source>
</evidence>
<sequence length="486" mass="56115">MRKSYYYSTYCEDSFVVLNQMQQPNPLKAPSFIQSLQFILNPVGFLEKVHQQYPDIFTAKIFGFTGIPVVVVQHPQAIQEILTNDRKKFVVPGHVNKILQPLLGKHSLLMVSGEQHKRQRQLVMPSFHKERMQSYGQLIVNLTEKVMSQLSLNQVFSACSVMQEISLQVILQAVFGLYEGQRYEKLKHLLPLMLGLFRSPLYNSFLFFPFLQKDFGAWSPWGRFVRIRQQIDELLYAEIAERRVQPNSDRIDILSLLMEATDEEGQPMTDKELRDELMTMLVGGFDSTAIAMAWELYWTHHLPEVGEKLRQELDTLGNSKNPMDIFRLPYLSAVCNETLRIYPVGVMANVRFVQEPVELLGYHLEPGTAVIPCIYLTHHRKDLYQKPKQFLPERFLQHQYSPYEFLPFGGGVRRCIGDALAMFEMKLVLATILSHYKLALADHQPVTLQRQIMFVGPGNGIKMVMTGRRTPFKIPQSTSKTTQSFY</sequence>
<feature type="binding site" description="axial binding residue" evidence="7">
    <location>
        <position position="415"/>
    </location>
    <ligand>
        <name>heme</name>
        <dbReference type="ChEBI" id="CHEBI:30413"/>
    </ligand>
    <ligandPart>
        <name>Fe</name>
        <dbReference type="ChEBI" id="CHEBI:18248"/>
    </ligandPart>
</feature>
<comment type="similarity">
    <text evidence="1 8">Belongs to the cytochrome P450 family.</text>
</comment>
<dbReference type="Gene3D" id="1.10.630.10">
    <property type="entry name" value="Cytochrome P450"/>
    <property type="match status" value="1"/>
</dbReference>
<dbReference type="AlphaFoldDB" id="A0A1P8VSP0"/>
<proteinExistence type="inferred from homology"/>
<dbReference type="PANTHER" id="PTHR24291:SF50">
    <property type="entry name" value="BIFUNCTIONAL ALBAFLAVENONE MONOOXYGENASE_TERPENE SYNTHASE"/>
    <property type="match status" value="1"/>
</dbReference>
<dbReference type="PRINTS" id="PR00385">
    <property type="entry name" value="P450"/>
</dbReference>
<keyword evidence="2 7" id="KW-0349">Heme</keyword>
<evidence type="ECO:0000256" key="6">
    <source>
        <dbReference type="ARBA" id="ARBA00023033"/>
    </source>
</evidence>
<evidence type="ECO:0000313" key="9">
    <source>
        <dbReference type="EMBL" id="APZ79622.1"/>
    </source>
</evidence>
<evidence type="ECO:0000256" key="1">
    <source>
        <dbReference type="ARBA" id="ARBA00010617"/>
    </source>
</evidence>
<evidence type="ECO:0000313" key="10">
    <source>
        <dbReference type="EMBL" id="AQY10101.1"/>
    </source>
</evidence>
<dbReference type="EMBL" id="KY026489">
    <property type="protein sequence ID" value="APZ79622.1"/>
    <property type="molecule type" value="Genomic_DNA"/>
</dbReference>
<dbReference type="GO" id="GO:0004497">
    <property type="term" value="F:monooxygenase activity"/>
    <property type="evidence" value="ECO:0007669"/>
    <property type="project" value="UniProtKB-KW"/>
</dbReference>
<keyword evidence="6 8" id="KW-0503">Monooxygenase</keyword>
<keyword evidence="4 8" id="KW-0560">Oxidoreductase</keyword>
<organism evidence="9">
    <name type="scientific">Fischerella sp. SAG 46.79</name>
    <dbReference type="NCBI Taxonomy" id="1930929"/>
    <lineage>
        <taxon>Bacteria</taxon>
        <taxon>Bacillati</taxon>
        <taxon>Cyanobacteriota</taxon>
        <taxon>Cyanophyceae</taxon>
        <taxon>Nostocales</taxon>
        <taxon>Hapalosiphonaceae</taxon>
        <taxon>Fischerella</taxon>
    </lineage>
</organism>
<evidence type="ECO:0000256" key="4">
    <source>
        <dbReference type="ARBA" id="ARBA00023002"/>
    </source>
</evidence>
<keyword evidence="5 7" id="KW-0408">Iron</keyword>
<dbReference type="PRINTS" id="PR00463">
    <property type="entry name" value="EP450I"/>
</dbReference>
<dbReference type="CDD" id="cd11053">
    <property type="entry name" value="CYP110-like"/>
    <property type="match status" value="1"/>
</dbReference>
<dbReference type="Pfam" id="PF00067">
    <property type="entry name" value="p450"/>
    <property type="match status" value="1"/>
</dbReference>
<gene>
    <name evidence="9" type="primary">fisB4</name>
</gene>
<evidence type="ECO:0000256" key="2">
    <source>
        <dbReference type="ARBA" id="ARBA00022617"/>
    </source>
</evidence>
<evidence type="ECO:0000256" key="8">
    <source>
        <dbReference type="RuleBase" id="RU000461"/>
    </source>
</evidence>
<evidence type="ECO:0000256" key="5">
    <source>
        <dbReference type="ARBA" id="ARBA00023004"/>
    </source>
</evidence>
<dbReference type="EMBL" id="KY681023">
    <property type="protein sequence ID" value="AQY10101.1"/>
    <property type="molecule type" value="Genomic_DNA"/>
</dbReference>
<dbReference type="GO" id="GO:0005506">
    <property type="term" value="F:iron ion binding"/>
    <property type="evidence" value="ECO:0007669"/>
    <property type="project" value="InterPro"/>
</dbReference>
<protein>
    <submittedName>
        <fullName evidence="9">FisB4</fullName>
    </submittedName>
    <submittedName>
        <fullName evidence="10">NifO3</fullName>
    </submittedName>
</protein>
<name>A0A1P8VSP0_9CYAN</name>
<dbReference type="PANTHER" id="PTHR24291">
    <property type="entry name" value="CYTOCHROME P450 FAMILY 4"/>
    <property type="match status" value="1"/>
</dbReference>
<dbReference type="InterPro" id="IPR036396">
    <property type="entry name" value="Cyt_P450_sf"/>
</dbReference>
<comment type="cofactor">
    <cofactor evidence="7">
        <name>heme</name>
        <dbReference type="ChEBI" id="CHEBI:30413"/>
    </cofactor>
</comment>
<evidence type="ECO:0000256" key="7">
    <source>
        <dbReference type="PIRSR" id="PIRSR602401-1"/>
    </source>
</evidence>
<dbReference type="SUPFAM" id="SSF48264">
    <property type="entry name" value="Cytochrome P450"/>
    <property type="match status" value="1"/>
</dbReference>
<dbReference type="InterPro" id="IPR001128">
    <property type="entry name" value="Cyt_P450"/>
</dbReference>
<dbReference type="GO" id="GO:0016705">
    <property type="term" value="F:oxidoreductase activity, acting on paired donors, with incorporation or reduction of molecular oxygen"/>
    <property type="evidence" value="ECO:0007669"/>
    <property type="project" value="InterPro"/>
</dbReference>
<reference evidence="10" key="2">
    <citation type="submission" date="2017-02" db="EMBL/GenBank/DDBJ databases">
        <title>Biochemical basis for the isonitrile/nitrile rerrangement in the biosynthesis of hapalindole-type alkaloids.</title>
        <authorList>
            <person name="Zhu Q."/>
            <person name="Liu X."/>
        </authorList>
    </citation>
    <scope>NUCLEOTIDE SEQUENCE</scope>
    <source>
        <strain evidence="10">SAG 46.79</strain>
    </source>
</reference>
<reference evidence="9" key="1">
    <citation type="submission" date="2016-10" db="EMBL/GenBank/DDBJ databases">
        <title>Decoding cyclase-dependent assembly of hapalindole and fischerindole alkaloids.</title>
        <authorList>
            <person name="Li S."/>
            <person name="Lowell A.N."/>
            <person name="Newmister S.A."/>
            <person name="Yu F."/>
            <person name="Williams R.M."/>
            <person name="Sherman D.H."/>
        </authorList>
    </citation>
    <scope>NUCLEOTIDE SEQUENCE</scope>
    <source>
        <strain evidence="9">SAG 46.79</strain>
    </source>
</reference>
<dbReference type="InterPro" id="IPR002401">
    <property type="entry name" value="Cyt_P450_E_grp-I"/>
</dbReference>
<keyword evidence="3 7" id="KW-0479">Metal-binding</keyword>
<accession>A0A1P8VSP0</accession>
<dbReference type="InterPro" id="IPR017972">
    <property type="entry name" value="Cyt_P450_CS"/>
</dbReference>
<dbReference type="GO" id="GO:0020037">
    <property type="term" value="F:heme binding"/>
    <property type="evidence" value="ECO:0007669"/>
    <property type="project" value="InterPro"/>
</dbReference>
<dbReference type="InterPro" id="IPR050196">
    <property type="entry name" value="Cytochrome_P450_Monoox"/>
</dbReference>